<feature type="transmembrane region" description="Helical" evidence="8">
    <location>
        <begin position="317"/>
        <end position="334"/>
    </location>
</feature>
<keyword evidence="2" id="KW-1003">Cell membrane</keyword>
<feature type="transmembrane region" description="Helical" evidence="8">
    <location>
        <begin position="63"/>
        <end position="82"/>
    </location>
</feature>
<evidence type="ECO:0000256" key="1">
    <source>
        <dbReference type="ARBA" id="ARBA00004651"/>
    </source>
</evidence>
<feature type="transmembrane region" description="Helical" evidence="8">
    <location>
        <begin position="340"/>
        <end position="358"/>
    </location>
</feature>
<evidence type="ECO:0000256" key="2">
    <source>
        <dbReference type="ARBA" id="ARBA00022475"/>
    </source>
</evidence>
<feature type="transmembrane region" description="Helical" evidence="8">
    <location>
        <begin position="379"/>
        <end position="399"/>
    </location>
</feature>
<evidence type="ECO:0000259" key="9">
    <source>
        <dbReference type="Pfam" id="PF13231"/>
    </source>
</evidence>
<dbReference type="Pfam" id="PF13231">
    <property type="entry name" value="PMT_2"/>
    <property type="match status" value="1"/>
</dbReference>
<keyword evidence="5 8" id="KW-0812">Transmembrane</keyword>
<evidence type="ECO:0000313" key="10">
    <source>
        <dbReference type="EMBL" id="MBS1257657.1"/>
    </source>
</evidence>
<proteinExistence type="predicted"/>
<accession>A0A942A469</accession>
<dbReference type="GO" id="GO:0009103">
    <property type="term" value="P:lipopolysaccharide biosynthetic process"/>
    <property type="evidence" value="ECO:0007669"/>
    <property type="project" value="UniProtKB-ARBA"/>
</dbReference>
<dbReference type="PANTHER" id="PTHR33908:SF11">
    <property type="entry name" value="MEMBRANE PROTEIN"/>
    <property type="match status" value="1"/>
</dbReference>
<feature type="transmembrane region" description="Helical" evidence="8">
    <location>
        <begin position="171"/>
        <end position="199"/>
    </location>
</feature>
<feature type="transmembrane region" description="Helical" evidence="8">
    <location>
        <begin position="139"/>
        <end position="159"/>
    </location>
</feature>
<feature type="transmembrane region" description="Helical" evidence="8">
    <location>
        <begin position="211"/>
        <end position="235"/>
    </location>
</feature>
<evidence type="ECO:0000256" key="7">
    <source>
        <dbReference type="ARBA" id="ARBA00023136"/>
    </source>
</evidence>
<dbReference type="InterPro" id="IPR038731">
    <property type="entry name" value="RgtA/B/C-like"/>
</dbReference>
<evidence type="ECO:0000256" key="6">
    <source>
        <dbReference type="ARBA" id="ARBA00022989"/>
    </source>
</evidence>
<feature type="transmembrane region" description="Helical" evidence="8">
    <location>
        <begin position="89"/>
        <end position="108"/>
    </location>
</feature>
<gene>
    <name evidence="10" type="ORF">MAG551_00701</name>
</gene>
<dbReference type="GO" id="GO:0005886">
    <property type="term" value="C:plasma membrane"/>
    <property type="evidence" value="ECO:0007669"/>
    <property type="project" value="UniProtKB-SubCell"/>
</dbReference>
<comment type="subcellular location">
    <subcellularLocation>
        <location evidence="1">Cell membrane</location>
        <topology evidence="1">Multi-pass membrane protein</topology>
    </subcellularLocation>
</comment>
<feature type="transmembrane region" description="Helical" evidence="8">
    <location>
        <begin position="21"/>
        <end position="43"/>
    </location>
</feature>
<feature type="transmembrane region" description="Helical" evidence="8">
    <location>
        <begin position="114"/>
        <end position="132"/>
    </location>
</feature>
<dbReference type="AlphaFoldDB" id="A0A942A469"/>
<feature type="domain" description="Glycosyltransferase RgtA/B/C/D-like" evidence="9">
    <location>
        <begin position="71"/>
        <end position="208"/>
    </location>
</feature>
<keyword evidence="4" id="KW-0808">Transferase</keyword>
<keyword evidence="7 8" id="KW-0472">Membrane</keyword>
<evidence type="ECO:0000313" key="11">
    <source>
        <dbReference type="Proteomes" id="UP000722750"/>
    </source>
</evidence>
<reference evidence="10" key="1">
    <citation type="journal article" date="2021" name="ISME J.">
        <title>Fine-scale metabolic discontinuity in a stratified prokaryote microbiome of a Red Sea deep halocline.</title>
        <authorList>
            <person name="Michoud G."/>
            <person name="Ngugi D.K."/>
            <person name="Barozzi A."/>
            <person name="Merlino G."/>
            <person name="Calleja M.L."/>
            <person name="Delgado-Huertas A."/>
            <person name="Moran X.A.G."/>
            <person name="Daffonchio D."/>
        </authorList>
    </citation>
    <scope>NUCLEOTIDE SEQUENCE</scope>
    <source>
        <strain evidence="10">SuakinDeep_MAG55_1</strain>
    </source>
</reference>
<name>A0A942A469_9BACT</name>
<comment type="caution">
    <text evidence="10">The sequence shown here is derived from an EMBL/GenBank/DDBJ whole genome shotgun (WGS) entry which is preliminary data.</text>
</comment>
<protein>
    <recommendedName>
        <fullName evidence="9">Glycosyltransferase RgtA/B/C/D-like domain-containing protein</fullName>
    </recommendedName>
</protein>
<dbReference type="GO" id="GO:0016763">
    <property type="term" value="F:pentosyltransferase activity"/>
    <property type="evidence" value="ECO:0007669"/>
    <property type="project" value="TreeGrafter"/>
</dbReference>
<dbReference type="Proteomes" id="UP000722750">
    <property type="component" value="Unassembled WGS sequence"/>
</dbReference>
<organism evidence="10 11">
    <name type="scientific">Candidatus Scalindua arabica</name>
    <dbReference type="NCBI Taxonomy" id="1127984"/>
    <lineage>
        <taxon>Bacteria</taxon>
        <taxon>Pseudomonadati</taxon>
        <taxon>Planctomycetota</taxon>
        <taxon>Candidatus Brocadiia</taxon>
        <taxon>Candidatus Brocadiales</taxon>
        <taxon>Candidatus Scalinduaceae</taxon>
        <taxon>Candidatus Scalindua</taxon>
    </lineage>
</organism>
<keyword evidence="6 8" id="KW-1133">Transmembrane helix</keyword>
<evidence type="ECO:0000256" key="3">
    <source>
        <dbReference type="ARBA" id="ARBA00022676"/>
    </source>
</evidence>
<evidence type="ECO:0000256" key="4">
    <source>
        <dbReference type="ARBA" id="ARBA00022679"/>
    </source>
</evidence>
<dbReference type="InterPro" id="IPR050297">
    <property type="entry name" value="LipidA_mod_glycosyltrf_83"/>
</dbReference>
<evidence type="ECO:0000256" key="8">
    <source>
        <dbReference type="SAM" id="Phobius"/>
    </source>
</evidence>
<sequence>MAFIVIVTYLAKMKNLQRNTIIILAALIVICMVSRILFIGHYLEGWDSIDFALGLHDYDIAYYQPHFPGYPVYMFLCWLVHLFTDNDTVALIIPGAVLGSAVLAPLFYLAKRMFSEKIALLTSFIYIVNPLCWLQSEKALSDAVGLFFVILSSQLLFYASTSRTYALRYLISGSVILGICLGVRLSYFPFFILWLYVLYALSKSNGRKRAIGYGVFGFVAGISIWLIPLACYTGFKSLMVNGFSFAFGHFSDWGGSVVTSQNIVSRFSDFIWCVFCNGLGFWCYDTSLFRVLPSIIMVIGILLFLRHTKFDSKTRFITFYMAPYFLWVFFGQNLEKPRHVLPLIPLIIIIVSAGLARLRDSKYSYSSPGFSRYKYSLPYHLFIGILIVSMCIISIRLVYAHKKEPVAQIQLLDYVENNYNGPSTRIYCWETKRFFAYYAPLWDARRARNIDDLQYDIGASLVTPEIILSTSKVDGIDSIVGRSSTVVKFNNNRYINNPYHKLTLYRLRNLGIKELKNEGIFKSINP</sequence>
<dbReference type="EMBL" id="JAANXD010000029">
    <property type="protein sequence ID" value="MBS1257657.1"/>
    <property type="molecule type" value="Genomic_DNA"/>
</dbReference>
<dbReference type="PANTHER" id="PTHR33908">
    <property type="entry name" value="MANNOSYLTRANSFERASE YKCB-RELATED"/>
    <property type="match status" value="1"/>
</dbReference>
<evidence type="ECO:0000256" key="5">
    <source>
        <dbReference type="ARBA" id="ARBA00022692"/>
    </source>
</evidence>
<feature type="transmembrane region" description="Helical" evidence="8">
    <location>
        <begin position="287"/>
        <end position="305"/>
    </location>
</feature>
<keyword evidence="3" id="KW-0328">Glycosyltransferase</keyword>